<organism evidence="1 2">
    <name type="scientific">Batillaria attramentaria</name>
    <dbReference type="NCBI Taxonomy" id="370345"/>
    <lineage>
        <taxon>Eukaryota</taxon>
        <taxon>Metazoa</taxon>
        <taxon>Spiralia</taxon>
        <taxon>Lophotrochozoa</taxon>
        <taxon>Mollusca</taxon>
        <taxon>Gastropoda</taxon>
        <taxon>Caenogastropoda</taxon>
        <taxon>Sorbeoconcha</taxon>
        <taxon>Cerithioidea</taxon>
        <taxon>Batillariidae</taxon>
        <taxon>Batillaria</taxon>
    </lineage>
</organism>
<evidence type="ECO:0000313" key="1">
    <source>
        <dbReference type="EMBL" id="KAK7491892.1"/>
    </source>
</evidence>
<gene>
    <name evidence="1" type="ORF">BaRGS_00016911</name>
</gene>
<accession>A0ABD0KYP1</accession>
<protein>
    <submittedName>
        <fullName evidence="1">Uncharacterized protein</fullName>
    </submittedName>
</protein>
<dbReference type="AlphaFoldDB" id="A0ABD0KYP1"/>
<name>A0ABD0KYP1_9CAEN</name>
<keyword evidence="2" id="KW-1185">Reference proteome</keyword>
<evidence type="ECO:0000313" key="2">
    <source>
        <dbReference type="Proteomes" id="UP001519460"/>
    </source>
</evidence>
<dbReference type="Proteomes" id="UP001519460">
    <property type="component" value="Unassembled WGS sequence"/>
</dbReference>
<comment type="caution">
    <text evidence="1">The sequence shown here is derived from an EMBL/GenBank/DDBJ whole genome shotgun (WGS) entry which is preliminary data.</text>
</comment>
<proteinExistence type="predicted"/>
<reference evidence="1 2" key="1">
    <citation type="journal article" date="2023" name="Sci. Data">
        <title>Genome assembly of the Korean intertidal mud-creeper Batillaria attramentaria.</title>
        <authorList>
            <person name="Patra A.K."/>
            <person name="Ho P.T."/>
            <person name="Jun S."/>
            <person name="Lee S.J."/>
            <person name="Kim Y."/>
            <person name="Won Y.J."/>
        </authorList>
    </citation>
    <scope>NUCLEOTIDE SEQUENCE [LARGE SCALE GENOMIC DNA]</scope>
    <source>
        <strain evidence="1">Wonlab-2016</strain>
    </source>
</reference>
<dbReference type="EMBL" id="JACVVK020000109">
    <property type="protein sequence ID" value="KAK7491892.1"/>
    <property type="molecule type" value="Genomic_DNA"/>
</dbReference>
<feature type="non-terminal residue" evidence="1">
    <location>
        <position position="1"/>
    </location>
</feature>
<sequence>DRHSPNEVTGAIPERVRQARHLFPRQVPWVFCPSDKRPESGQSPQISATYAPRLCNLAGCHLVPRLHPALSQHLRQTAGQPPIDGLCDNRQSASASVKTGGVSGMQMSLGHSTPLTRPPAIFKHSAASVRLRPLRRCAYFACGVADKTWTD</sequence>